<dbReference type="Proteomes" id="UP000727407">
    <property type="component" value="Unassembled WGS sequence"/>
</dbReference>
<name>A0A8J4U8P2_CLAMG</name>
<comment type="caution">
    <text evidence="1">The sequence shown here is derived from an EMBL/GenBank/DDBJ whole genome shotgun (WGS) entry which is preliminary data.</text>
</comment>
<proteinExistence type="predicted"/>
<accession>A0A8J4U8P2</accession>
<sequence>MAHVKLLSLMNTGSAAPGSLPAGAEGLPEDMRVVISSLLPGGVSGRARLKHPPTARDPQSSAGVTLAKIRSRTLSNYSSRVLDTVCGILIFQV</sequence>
<reference evidence="1" key="1">
    <citation type="submission" date="2020-07" db="EMBL/GenBank/DDBJ databases">
        <title>Clarias magur genome sequencing, assembly and annotation.</title>
        <authorList>
            <person name="Kushwaha B."/>
            <person name="Kumar R."/>
            <person name="Das P."/>
            <person name="Joshi C.G."/>
            <person name="Kumar D."/>
            <person name="Nagpure N.S."/>
            <person name="Pandey M."/>
            <person name="Agarwal S."/>
            <person name="Srivastava S."/>
            <person name="Singh M."/>
            <person name="Sahoo L."/>
            <person name="Jayasankar P."/>
            <person name="Meher P.K."/>
            <person name="Koringa P.G."/>
            <person name="Iquebal M.A."/>
            <person name="Das S.P."/>
            <person name="Bit A."/>
            <person name="Patnaik S."/>
            <person name="Patel N."/>
            <person name="Shah T.M."/>
            <person name="Hinsu A."/>
            <person name="Jena J.K."/>
        </authorList>
    </citation>
    <scope>NUCLEOTIDE SEQUENCE</scope>
    <source>
        <strain evidence="1">CIFAMagur01</strain>
        <tissue evidence="1">Testis</tissue>
    </source>
</reference>
<gene>
    <name evidence="1" type="primary">proB</name>
    <name evidence="1" type="ORF">DAT39_017448</name>
</gene>
<dbReference type="EMBL" id="QNUK01000471">
    <property type="protein sequence ID" value="KAF5892839.1"/>
    <property type="molecule type" value="Genomic_DNA"/>
</dbReference>
<evidence type="ECO:0000313" key="1">
    <source>
        <dbReference type="EMBL" id="KAF5892839.1"/>
    </source>
</evidence>
<organism evidence="1 2">
    <name type="scientific">Clarias magur</name>
    <name type="common">Asian catfish</name>
    <name type="synonym">Macropteronotus magur</name>
    <dbReference type="NCBI Taxonomy" id="1594786"/>
    <lineage>
        <taxon>Eukaryota</taxon>
        <taxon>Metazoa</taxon>
        <taxon>Chordata</taxon>
        <taxon>Craniata</taxon>
        <taxon>Vertebrata</taxon>
        <taxon>Euteleostomi</taxon>
        <taxon>Actinopterygii</taxon>
        <taxon>Neopterygii</taxon>
        <taxon>Teleostei</taxon>
        <taxon>Ostariophysi</taxon>
        <taxon>Siluriformes</taxon>
        <taxon>Clariidae</taxon>
        <taxon>Clarias</taxon>
    </lineage>
</organism>
<evidence type="ECO:0000313" key="2">
    <source>
        <dbReference type="Proteomes" id="UP000727407"/>
    </source>
</evidence>
<dbReference type="AlphaFoldDB" id="A0A8J4U8P2"/>
<protein>
    <submittedName>
        <fullName evidence="1">Glutamate 5-kinase</fullName>
    </submittedName>
</protein>
<keyword evidence="2" id="KW-1185">Reference proteome</keyword>